<dbReference type="Proteomes" id="UP000321353">
    <property type="component" value="Chromosome"/>
</dbReference>
<gene>
    <name evidence="1" type="ORF">Mal15_12180</name>
</gene>
<accession>A0A5B9MAU1</accession>
<evidence type="ECO:0000313" key="1">
    <source>
        <dbReference type="EMBL" id="QEF97180.1"/>
    </source>
</evidence>
<dbReference type="KEGG" id="smam:Mal15_12180"/>
<protein>
    <submittedName>
        <fullName evidence="1">Uncharacterized protein</fullName>
    </submittedName>
</protein>
<proteinExistence type="predicted"/>
<sequence>MDREAVDRALGRDGESRQPLVTGLSATERDSVLEQALWFPDRPLPTGELADWAVALIELGKDAAVMASMAAVETAVRLTPPKSPDLPFVNNVLAELHVWDNSKKGTEDLRELGDLWWKLTRNPPQSADTPLGDAAVMAWIVAGYDPEGWGNPPEDAVKLHDWLDDAANNVTAVVDVFSCVQQAVGPENEHSIVQNVRAALRKWRETTVA</sequence>
<dbReference type="EMBL" id="CP036264">
    <property type="protein sequence ID" value="QEF97180.1"/>
    <property type="molecule type" value="Genomic_DNA"/>
</dbReference>
<reference evidence="1 2" key="1">
    <citation type="submission" date="2019-02" db="EMBL/GenBank/DDBJ databases">
        <title>Planctomycetal bacteria perform biofilm scaping via a novel small molecule.</title>
        <authorList>
            <person name="Jeske O."/>
            <person name="Boedeker C."/>
            <person name="Wiegand S."/>
            <person name="Breitling P."/>
            <person name="Kallscheuer N."/>
            <person name="Jogler M."/>
            <person name="Rohde M."/>
            <person name="Petersen J."/>
            <person name="Medema M.H."/>
            <person name="Surup F."/>
            <person name="Jogler C."/>
        </authorList>
    </citation>
    <scope>NUCLEOTIDE SEQUENCE [LARGE SCALE GENOMIC DNA]</scope>
    <source>
        <strain evidence="1 2">Mal15</strain>
    </source>
</reference>
<dbReference type="RefSeq" id="WP_147866895.1">
    <property type="nucleotide sequence ID" value="NZ_CP036264.1"/>
</dbReference>
<keyword evidence="2" id="KW-1185">Reference proteome</keyword>
<organism evidence="1 2">
    <name type="scientific">Stieleria maiorica</name>
    <dbReference type="NCBI Taxonomy" id="2795974"/>
    <lineage>
        <taxon>Bacteria</taxon>
        <taxon>Pseudomonadati</taxon>
        <taxon>Planctomycetota</taxon>
        <taxon>Planctomycetia</taxon>
        <taxon>Pirellulales</taxon>
        <taxon>Pirellulaceae</taxon>
        <taxon>Stieleria</taxon>
    </lineage>
</organism>
<name>A0A5B9MAU1_9BACT</name>
<evidence type="ECO:0000313" key="2">
    <source>
        <dbReference type="Proteomes" id="UP000321353"/>
    </source>
</evidence>
<dbReference type="AlphaFoldDB" id="A0A5B9MAU1"/>